<accession>A0AC61R7S2</accession>
<evidence type="ECO:0000313" key="2">
    <source>
        <dbReference type="Proteomes" id="UP000308836"/>
    </source>
</evidence>
<comment type="caution">
    <text evidence="1">The sequence shown here is derived from an EMBL/GenBank/DDBJ whole genome shotgun (WGS) entry which is preliminary data.</text>
</comment>
<sequence length="138" mass="17127">MNYTLYSQRLDAYKKHDGWIYDRFPATFRTQLVYIVRDLPVKEPFWQRFNQWFEREKGWTPKIYFIQESSHPQREKLEYRLEQLDDFEFLDLIDGLFHQITETLEPADWNDAVQELNRRFEQHRLGYFFSQGHIQRKG</sequence>
<evidence type="ECO:0000313" key="1">
    <source>
        <dbReference type="EMBL" id="TGY66207.1"/>
    </source>
</evidence>
<dbReference type="Proteomes" id="UP000308836">
    <property type="component" value="Unassembled WGS sequence"/>
</dbReference>
<protein>
    <submittedName>
        <fullName evidence="1">Uncharacterized protein</fullName>
    </submittedName>
</protein>
<proteinExistence type="predicted"/>
<keyword evidence="2" id="KW-1185">Reference proteome</keyword>
<gene>
    <name evidence="1" type="ORF">E5336_05005</name>
</gene>
<dbReference type="EMBL" id="SRYG01000008">
    <property type="protein sequence ID" value="TGY66207.1"/>
    <property type="molecule type" value="Genomic_DNA"/>
</dbReference>
<organism evidence="1 2">
    <name type="scientific">Dubosiella muris</name>
    <dbReference type="NCBI Taxonomy" id="3038133"/>
    <lineage>
        <taxon>Bacteria</taxon>
        <taxon>Bacillati</taxon>
        <taxon>Bacillota</taxon>
        <taxon>Erysipelotrichia</taxon>
        <taxon>Erysipelotrichales</taxon>
        <taxon>Erysipelotrichaceae</taxon>
        <taxon>Dubosiella</taxon>
    </lineage>
</organism>
<reference evidence="1" key="1">
    <citation type="submission" date="2019-04" db="EMBL/GenBank/DDBJ databases">
        <title>Microbes associate with the intestines of laboratory mice.</title>
        <authorList>
            <person name="Navarre W."/>
            <person name="Wong E."/>
            <person name="Huang K."/>
            <person name="Tropini C."/>
            <person name="Ng K."/>
            <person name="Yu B."/>
        </authorList>
    </citation>
    <scope>NUCLEOTIDE SEQUENCE</scope>
    <source>
        <strain evidence="1">NM09_H32</strain>
    </source>
</reference>
<name>A0AC61R7S2_9FIRM</name>